<name>A0ABN8FED8_9BACT</name>
<keyword evidence="1" id="KW-0732">Signal</keyword>
<feature type="signal peptide" evidence="1">
    <location>
        <begin position="1"/>
        <end position="25"/>
    </location>
</feature>
<comment type="caution">
    <text evidence="2">The sequence shown here is derived from an EMBL/GenBank/DDBJ whole genome shotgun (WGS) entry which is preliminary data.</text>
</comment>
<evidence type="ECO:0000313" key="3">
    <source>
        <dbReference type="Proteomes" id="UP000837803"/>
    </source>
</evidence>
<gene>
    <name evidence="2" type="ORF">LEM8419_03462</name>
</gene>
<proteinExistence type="predicted"/>
<sequence length="197" mass="21090">MISPTRSLCLLALSALICTCDPAPTGGETSAPTEVHDHMAVATTSKPLSPHTAAMGSIGDVHVHVDYSSPGKRGRTIWGGLVAYDRVWATGAHNATSVNFSGPVRIAGQDVPAGTYALFTIPGREEWTVILNENYEQHLADDYDENRDVLRLTTRPEKLAEATESLTYAVKATTTGAGSISMRWDSLRVSIPVIAVQ</sequence>
<evidence type="ECO:0008006" key="4">
    <source>
        <dbReference type="Google" id="ProtNLM"/>
    </source>
</evidence>
<keyword evidence="3" id="KW-1185">Reference proteome</keyword>
<dbReference type="Proteomes" id="UP000837803">
    <property type="component" value="Unassembled WGS sequence"/>
</dbReference>
<protein>
    <recommendedName>
        <fullName evidence="4">DUF2911 domain-containing protein</fullName>
    </recommendedName>
</protein>
<organism evidence="2 3">
    <name type="scientific">Neolewinella maritima</name>
    <dbReference type="NCBI Taxonomy" id="1383882"/>
    <lineage>
        <taxon>Bacteria</taxon>
        <taxon>Pseudomonadati</taxon>
        <taxon>Bacteroidota</taxon>
        <taxon>Saprospiria</taxon>
        <taxon>Saprospirales</taxon>
        <taxon>Lewinellaceae</taxon>
        <taxon>Neolewinella</taxon>
    </lineage>
</organism>
<dbReference type="Pfam" id="PF11138">
    <property type="entry name" value="DUF2911"/>
    <property type="match status" value="1"/>
</dbReference>
<accession>A0ABN8FED8</accession>
<dbReference type="EMBL" id="CAKLPZ010000006">
    <property type="protein sequence ID" value="CAH1002588.1"/>
    <property type="molecule type" value="Genomic_DNA"/>
</dbReference>
<dbReference type="RefSeq" id="WP_238752416.1">
    <property type="nucleotide sequence ID" value="NZ_CAKLPZ010000006.1"/>
</dbReference>
<feature type="chain" id="PRO_5047437173" description="DUF2911 domain-containing protein" evidence="1">
    <location>
        <begin position="26"/>
        <end position="197"/>
    </location>
</feature>
<reference evidence="2" key="1">
    <citation type="submission" date="2021-12" db="EMBL/GenBank/DDBJ databases">
        <authorList>
            <person name="Rodrigo-Torres L."/>
            <person name="Arahal R. D."/>
            <person name="Lucena T."/>
        </authorList>
    </citation>
    <scope>NUCLEOTIDE SEQUENCE</scope>
    <source>
        <strain evidence="2">CECT 8419</strain>
    </source>
</reference>
<evidence type="ECO:0000256" key="1">
    <source>
        <dbReference type="SAM" id="SignalP"/>
    </source>
</evidence>
<evidence type="ECO:0000313" key="2">
    <source>
        <dbReference type="EMBL" id="CAH1002588.1"/>
    </source>
</evidence>
<dbReference type="InterPro" id="IPR021314">
    <property type="entry name" value="DUF2911"/>
</dbReference>